<accession>T0GGH9</accession>
<dbReference type="Proteomes" id="UP000015454">
    <property type="component" value="Unassembled WGS sequence"/>
</dbReference>
<protein>
    <submittedName>
        <fullName evidence="1">Toxin-antitoxin system, antitoxin component, ribbon-helix-helix domain protein</fullName>
    </submittedName>
</protein>
<organism evidence="1 2">
    <name type="scientific">Leptospira broomii serovar Hurstbridge str. 5399</name>
    <dbReference type="NCBI Taxonomy" id="1049789"/>
    <lineage>
        <taxon>Bacteria</taxon>
        <taxon>Pseudomonadati</taxon>
        <taxon>Spirochaetota</taxon>
        <taxon>Spirochaetia</taxon>
        <taxon>Leptospirales</taxon>
        <taxon>Leptospiraceae</taxon>
        <taxon>Leptospira</taxon>
    </lineage>
</organism>
<evidence type="ECO:0000313" key="2">
    <source>
        <dbReference type="Proteomes" id="UP000015454"/>
    </source>
</evidence>
<dbReference type="STRING" id="1049789.LEP1GSC050_4210"/>
<gene>
    <name evidence="1" type="ORF">LEP1GSC050_4210</name>
</gene>
<proteinExistence type="predicted"/>
<name>T0GGH9_9LEPT</name>
<dbReference type="AlphaFoldDB" id="T0GGH9"/>
<comment type="caution">
    <text evidence="1">The sequence shown here is derived from an EMBL/GenBank/DDBJ whole genome shotgun (WGS) entry which is preliminary data.</text>
</comment>
<sequence length="83" mass="9440">MKKKIKYTDAPSSISSSIKSSVVVEDFLPPPNKLILKEENSKVTIILSKKSISFFKDQSKKSGIPYQTMIKKVLDLYTDHYSK</sequence>
<dbReference type="EMBL" id="AHMO02000008">
    <property type="protein sequence ID" value="EQA45964.1"/>
    <property type="molecule type" value="Genomic_DNA"/>
</dbReference>
<reference evidence="1" key="1">
    <citation type="submission" date="2013-05" db="EMBL/GenBank/DDBJ databases">
        <authorList>
            <person name="Harkins D.M."/>
            <person name="Durkin A.S."/>
            <person name="Brinkac L.M."/>
            <person name="Haft D.H."/>
            <person name="Selengut J.D."/>
            <person name="Sanka R."/>
            <person name="DePew J."/>
            <person name="Purushe J."/>
            <person name="Hartskeerl R.A."/>
            <person name="Ahmed A."/>
            <person name="van der Linden H."/>
            <person name="Goris M.G.A."/>
            <person name="Vinetz J.M."/>
            <person name="Sutton G.G."/>
            <person name="Nierman W.C."/>
            <person name="Fouts D.E."/>
        </authorList>
    </citation>
    <scope>NUCLEOTIDE SEQUENCE [LARGE SCALE GENOMIC DNA]</scope>
    <source>
        <strain evidence="1">5399</strain>
    </source>
</reference>
<keyword evidence="2" id="KW-1185">Reference proteome</keyword>
<evidence type="ECO:0000313" key="1">
    <source>
        <dbReference type="EMBL" id="EQA45964.1"/>
    </source>
</evidence>